<accession>A0A9P0IYZ5</accession>
<sequence length="137" mass="15392">MNITVIIRRKNKYLNTLRTAQNSKPITKDITKNTIFKNLNRVFTFCLCDLRSQEFAKSPVGFAHPKLSTQLPRTGESDAPHRLSFLLFLVFPIFASLSSCSDKLIVKVFGATDTIRLGNNNCNTKKPIHLTPPLGKS</sequence>
<reference evidence="1" key="2">
    <citation type="submission" date="2022-10" db="EMBL/GenBank/DDBJ databases">
        <authorList>
            <consortium name="ENA_rothamsted_submissions"/>
            <consortium name="culmorum"/>
            <person name="King R."/>
        </authorList>
    </citation>
    <scope>NUCLEOTIDE SEQUENCE</scope>
</reference>
<protein>
    <submittedName>
        <fullName evidence="1">Uncharacterized protein</fullName>
    </submittedName>
</protein>
<gene>
    <name evidence="1" type="ORF">APHIGO_LOCUS5009</name>
</gene>
<reference evidence="1" key="1">
    <citation type="submission" date="2022-02" db="EMBL/GenBank/DDBJ databases">
        <authorList>
            <person name="King R."/>
        </authorList>
    </citation>
    <scope>NUCLEOTIDE SEQUENCE</scope>
</reference>
<name>A0A9P0IYZ5_APHGO</name>
<dbReference type="Proteomes" id="UP001154329">
    <property type="component" value="Chromosome 2"/>
</dbReference>
<keyword evidence="2" id="KW-1185">Reference proteome</keyword>
<dbReference type="AlphaFoldDB" id="A0A9P0IYZ5"/>
<evidence type="ECO:0000313" key="2">
    <source>
        <dbReference type="Proteomes" id="UP001154329"/>
    </source>
</evidence>
<dbReference type="EMBL" id="OU899035">
    <property type="protein sequence ID" value="CAH1723021.1"/>
    <property type="molecule type" value="Genomic_DNA"/>
</dbReference>
<proteinExistence type="predicted"/>
<organism evidence="1 2">
    <name type="scientific">Aphis gossypii</name>
    <name type="common">Cotton aphid</name>
    <dbReference type="NCBI Taxonomy" id="80765"/>
    <lineage>
        <taxon>Eukaryota</taxon>
        <taxon>Metazoa</taxon>
        <taxon>Ecdysozoa</taxon>
        <taxon>Arthropoda</taxon>
        <taxon>Hexapoda</taxon>
        <taxon>Insecta</taxon>
        <taxon>Pterygota</taxon>
        <taxon>Neoptera</taxon>
        <taxon>Paraneoptera</taxon>
        <taxon>Hemiptera</taxon>
        <taxon>Sternorrhyncha</taxon>
        <taxon>Aphidomorpha</taxon>
        <taxon>Aphidoidea</taxon>
        <taxon>Aphididae</taxon>
        <taxon>Aphidini</taxon>
        <taxon>Aphis</taxon>
        <taxon>Aphis</taxon>
    </lineage>
</organism>
<evidence type="ECO:0000313" key="1">
    <source>
        <dbReference type="EMBL" id="CAH1723021.1"/>
    </source>
</evidence>